<gene>
    <name evidence="1" type="ORF">COV74_04120</name>
</gene>
<evidence type="ECO:0000313" key="2">
    <source>
        <dbReference type="Proteomes" id="UP000230859"/>
    </source>
</evidence>
<comment type="caution">
    <text evidence="1">The sequence shown here is derived from an EMBL/GenBank/DDBJ whole genome shotgun (WGS) entry which is preliminary data.</text>
</comment>
<proteinExistence type="predicted"/>
<reference evidence="1 2" key="1">
    <citation type="submission" date="2017-09" db="EMBL/GenBank/DDBJ databases">
        <title>Depth-based differentiation of microbial function through sediment-hosted aquifers and enrichment of novel symbionts in the deep terrestrial subsurface.</title>
        <authorList>
            <person name="Probst A.J."/>
            <person name="Ladd B."/>
            <person name="Jarett J.K."/>
            <person name="Geller-Mcgrath D.E."/>
            <person name="Sieber C.M."/>
            <person name="Emerson J.B."/>
            <person name="Anantharaman K."/>
            <person name="Thomas B.C."/>
            <person name="Malmstrom R."/>
            <person name="Stieglmeier M."/>
            <person name="Klingl A."/>
            <person name="Woyke T."/>
            <person name="Ryan C.M."/>
            <person name="Banfield J.F."/>
        </authorList>
    </citation>
    <scope>NUCLEOTIDE SEQUENCE [LARGE SCALE GENOMIC DNA]</scope>
    <source>
        <strain evidence="1">CG11_big_fil_rev_8_21_14_0_20_45_26</strain>
    </source>
</reference>
<organism evidence="1 2">
    <name type="scientific">Candidatus Abzuiibacterium crystallinum</name>
    <dbReference type="NCBI Taxonomy" id="1974748"/>
    <lineage>
        <taxon>Bacteria</taxon>
        <taxon>Pseudomonadati</taxon>
        <taxon>Candidatus Omnitrophota</taxon>
        <taxon>Candidatus Abzuiibacterium</taxon>
    </lineage>
</organism>
<dbReference type="Proteomes" id="UP000230859">
    <property type="component" value="Unassembled WGS sequence"/>
</dbReference>
<dbReference type="PANTHER" id="PTHR36057">
    <property type="match status" value="1"/>
</dbReference>
<accession>A0A2H0LQE7</accession>
<dbReference type="EMBL" id="PCVY01000040">
    <property type="protein sequence ID" value="PIQ86571.1"/>
    <property type="molecule type" value="Genomic_DNA"/>
</dbReference>
<dbReference type="AlphaFoldDB" id="A0A2H0LQE7"/>
<sequence length="254" mass="28632">MTHASRSVWPAVFCLLIFGPVNFLHAQETITFQSTPAQTVLLELYTSEGCSSCPPADQKLSAYQADKELWIKYIPIGFHVTYWDELGWVDRWARPEFTQRQSAYVRAWRSRTLATPTFVFNGRDWRNWFAESRELSLDERAGLLKASVSDLKEVKVTFDPLGKPEAGWEAHLSLLAFGVTSQVQAGENRGKQLKHDFVAVHLQDHPLENKGRGLEASFEIHPEDAGEAERLGLAVWVTKKDGMIPQQAAGGYLT</sequence>
<dbReference type="InterPro" id="IPR010634">
    <property type="entry name" value="DUF1223"/>
</dbReference>
<dbReference type="SUPFAM" id="SSF52833">
    <property type="entry name" value="Thioredoxin-like"/>
    <property type="match status" value="1"/>
</dbReference>
<evidence type="ECO:0000313" key="1">
    <source>
        <dbReference type="EMBL" id="PIQ86571.1"/>
    </source>
</evidence>
<dbReference type="InterPro" id="IPR036249">
    <property type="entry name" value="Thioredoxin-like_sf"/>
</dbReference>
<dbReference type="Pfam" id="PF06764">
    <property type="entry name" value="DUF1223"/>
    <property type="match status" value="1"/>
</dbReference>
<protein>
    <submittedName>
        <fullName evidence="1">DUF1223 domain-containing protein</fullName>
    </submittedName>
</protein>
<name>A0A2H0LQE7_9BACT</name>
<dbReference type="PANTHER" id="PTHR36057:SF1">
    <property type="entry name" value="LIPOPROTEIN LIPID ATTACHMENT SITE-LIKE PROTEIN, PUTATIVE (DUF1223)-RELATED"/>
    <property type="match status" value="1"/>
</dbReference>